<dbReference type="RefSeq" id="WP_231012284.1">
    <property type="nucleotide sequence ID" value="NZ_BAAAEW010000033.1"/>
</dbReference>
<organism evidence="1 2">
    <name type="scientific">Ideonella azotifigens</name>
    <dbReference type="NCBI Taxonomy" id="513160"/>
    <lineage>
        <taxon>Bacteria</taxon>
        <taxon>Pseudomonadati</taxon>
        <taxon>Pseudomonadota</taxon>
        <taxon>Betaproteobacteria</taxon>
        <taxon>Burkholderiales</taxon>
        <taxon>Sphaerotilaceae</taxon>
        <taxon>Ideonella</taxon>
    </lineage>
</organism>
<evidence type="ECO:0008006" key="3">
    <source>
        <dbReference type="Google" id="ProtNLM"/>
    </source>
</evidence>
<accession>A0ABN1KCL7</accession>
<dbReference type="Proteomes" id="UP001500279">
    <property type="component" value="Unassembled WGS sequence"/>
</dbReference>
<keyword evidence="2" id="KW-1185">Reference proteome</keyword>
<protein>
    <recommendedName>
        <fullName evidence="3">Endonuclease/exonuclease/phosphatase domain-containing protein</fullName>
    </recommendedName>
</protein>
<name>A0ABN1KCL7_9BURK</name>
<comment type="caution">
    <text evidence="1">The sequence shown here is derived from an EMBL/GenBank/DDBJ whole genome shotgun (WGS) entry which is preliminary data.</text>
</comment>
<reference evidence="1 2" key="1">
    <citation type="journal article" date="2019" name="Int. J. Syst. Evol. Microbiol.">
        <title>The Global Catalogue of Microorganisms (GCM) 10K type strain sequencing project: providing services to taxonomists for standard genome sequencing and annotation.</title>
        <authorList>
            <consortium name="The Broad Institute Genomics Platform"/>
            <consortium name="The Broad Institute Genome Sequencing Center for Infectious Disease"/>
            <person name="Wu L."/>
            <person name="Ma J."/>
        </authorList>
    </citation>
    <scope>NUCLEOTIDE SEQUENCE [LARGE SCALE GENOMIC DNA]</scope>
    <source>
        <strain evidence="1 2">JCM 15503</strain>
    </source>
</reference>
<sequence>MPSLRLATWNSSGEAAGRGAQLAAAVNMTNGTAPPVELVAIQEAQVALAPAGTIRARLTGGAPPFATFAVPLDHVRELGPGQPFAVGINRAYLVAWDTAGPGALAPAAAAARISLAPVAMPAPNGVETYITGLPIGLGPMNNLRQAARNIRAPVRKQFTLTAGMPPVAHTVYFYTWHAELQANWLAASWATIGLGANPFAGPGMYPAFEFFQNSDQFQADLAATGANDVIIIAGDFNITGADLNNNPALFPNFVGASHNLSHVLAYSPSMALGLAQTWNVVTPYPPHCIITVEVQW</sequence>
<proteinExistence type="predicted"/>
<evidence type="ECO:0000313" key="1">
    <source>
        <dbReference type="EMBL" id="GAA0762309.1"/>
    </source>
</evidence>
<dbReference type="EMBL" id="BAAAEW010000033">
    <property type="protein sequence ID" value="GAA0762309.1"/>
    <property type="molecule type" value="Genomic_DNA"/>
</dbReference>
<gene>
    <name evidence="1" type="ORF">GCM10009107_46660</name>
</gene>
<evidence type="ECO:0000313" key="2">
    <source>
        <dbReference type="Proteomes" id="UP001500279"/>
    </source>
</evidence>